<evidence type="ECO:0000256" key="6">
    <source>
        <dbReference type="ARBA" id="ARBA00022723"/>
    </source>
</evidence>
<dbReference type="GO" id="GO:0004497">
    <property type="term" value="F:monooxygenase activity"/>
    <property type="evidence" value="ECO:0007669"/>
    <property type="project" value="UniProtKB-KW"/>
</dbReference>
<dbReference type="PANTHER" id="PTHR24305:SF210">
    <property type="entry name" value="CYTOCHROME P450 MONOOXYGENASE ASQL-RELATED"/>
    <property type="match status" value="1"/>
</dbReference>
<keyword evidence="5" id="KW-0812">Transmembrane</keyword>
<keyword evidence="7" id="KW-1133">Transmembrane helix</keyword>
<evidence type="ECO:0000256" key="1">
    <source>
        <dbReference type="ARBA" id="ARBA00001971"/>
    </source>
</evidence>
<dbReference type="PRINTS" id="PR00463">
    <property type="entry name" value="EP450I"/>
</dbReference>
<evidence type="ECO:0000256" key="7">
    <source>
        <dbReference type="ARBA" id="ARBA00022989"/>
    </source>
</evidence>
<dbReference type="GO" id="GO:0016020">
    <property type="term" value="C:membrane"/>
    <property type="evidence" value="ECO:0007669"/>
    <property type="project" value="UniProtKB-SubCell"/>
</dbReference>
<protein>
    <submittedName>
        <fullName evidence="14">Cytochrome P450</fullName>
    </submittedName>
</protein>
<keyword evidence="15" id="KW-1185">Reference proteome</keyword>
<evidence type="ECO:0000256" key="11">
    <source>
        <dbReference type="ARBA" id="ARBA00023136"/>
    </source>
</evidence>
<evidence type="ECO:0000256" key="8">
    <source>
        <dbReference type="ARBA" id="ARBA00023002"/>
    </source>
</evidence>
<dbReference type="GO" id="GO:0005506">
    <property type="term" value="F:iron ion binding"/>
    <property type="evidence" value="ECO:0007669"/>
    <property type="project" value="InterPro"/>
</dbReference>
<comment type="cofactor">
    <cofactor evidence="1 12">
        <name>heme</name>
        <dbReference type="ChEBI" id="CHEBI:30413"/>
    </cofactor>
</comment>
<reference evidence="14" key="1">
    <citation type="submission" date="2020-01" db="EMBL/GenBank/DDBJ databases">
        <authorList>
            <consortium name="DOE Joint Genome Institute"/>
            <person name="Haridas S."/>
            <person name="Albert R."/>
            <person name="Binder M."/>
            <person name="Bloem J."/>
            <person name="Labutti K."/>
            <person name="Salamov A."/>
            <person name="Andreopoulos B."/>
            <person name="Baker S.E."/>
            <person name="Barry K."/>
            <person name="Bills G."/>
            <person name="Bluhm B.H."/>
            <person name="Cannon C."/>
            <person name="Castanera R."/>
            <person name="Culley D.E."/>
            <person name="Daum C."/>
            <person name="Ezra D."/>
            <person name="Gonzalez J.B."/>
            <person name="Henrissat B."/>
            <person name="Kuo A."/>
            <person name="Liang C."/>
            <person name="Lipzen A."/>
            <person name="Lutzoni F."/>
            <person name="Magnuson J."/>
            <person name="Mondo S."/>
            <person name="Nolan M."/>
            <person name="Ohm R."/>
            <person name="Pangilinan J."/>
            <person name="Park H.-J."/>
            <person name="Ramirez L."/>
            <person name="Alfaro M."/>
            <person name="Sun H."/>
            <person name="Tritt A."/>
            <person name="Yoshinaga Y."/>
            <person name="Zwiers L.-H."/>
            <person name="Turgeon B.G."/>
            <person name="Goodwin S.B."/>
            <person name="Spatafora J.W."/>
            <person name="Crous P.W."/>
            <person name="Grigoriev I.V."/>
        </authorList>
    </citation>
    <scope>NUCLEOTIDE SEQUENCE</scope>
    <source>
        <strain evidence="14">CBS 394.84</strain>
    </source>
</reference>
<dbReference type="OrthoDB" id="1470350at2759"/>
<dbReference type="GO" id="GO:0020037">
    <property type="term" value="F:heme binding"/>
    <property type="evidence" value="ECO:0007669"/>
    <property type="project" value="InterPro"/>
</dbReference>
<dbReference type="PROSITE" id="PS00086">
    <property type="entry name" value="CYTOCHROME_P450"/>
    <property type="match status" value="1"/>
</dbReference>
<evidence type="ECO:0000313" key="15">
    <source>
        <dbReference type="Proteomes" id="UP000800039"/>
    </source>
</evidence>
<dbReference type="CDD" id="cd11058">
    <property type="entry name" value="CYP60B-like"/>
    <property type="match status" value="1"/>
</dbReference>
<evidence type="ECO:0000256" key="3">
    <source>
        <dbReference type="ARBA" id="ARBA00010617"/>
    </source>
</evidence>
<feature type="binding site" description="axial binding residue" evidence="12">
    <location>
        <position position="441"/>
    </location>
    <ligand>
        <name>heme</name>
        <dbReference type="ChEBI" id="CHEBI:30413"/>
    </ligand>
    <ligandPart>
        <name>Fe</name>
        <dbReference type="ChEBI" id="CHEBI:18248"/>
    </ligandPart>
</feature>
<dbReference type="InterPro" id="IPR050121">
    <property type="entry name" value="Cytochrome_P450_monoxygenase"/>
</dbReference>
<gene>
    <name evidence="14" type="ORF">K460DRAFT_426120</name>
</gene>
<keyword evidence="8 13" id="KW-0560">Oxidoreductase</keyword>
<dbReference type="SUPFAM" id="SSF48264">
    <property type="entry name" value="Cytochrome P450"/>
    <property type="match status" value="1"/>
</dbReference>
<dbReference type="FunFam" id="1.10.630.10:FF:000158">
    <property type="entry name" value="Cytochrome P450, putative (Eurofung)"/>
    <property type="match status" value="1"/>
</dbReference>
<name>A0A9P4LAD9_9PLEO</name>
<accession>A0A9P4LAD9</accession>
<dbReference type="InterPro" id="IPR036396">
    <property type="entry name" value="Cyt_P450_sf"/>
</dbReference>
<dbReference type="AlphaFoldDB" id="A0A9P4LAD9"/>
<evidence type="ECO:0000256" key="12">
    <source>
        <dbReference type="PIRSR" id="PIRSR602401-1"/>
    </source>
</evidence>
<keyword evidence="6 12" id="KW-0479">Metal-binding</keyword>
<dbReference type="GO" id="GO:0016705">
    <property type="term" value="F:oxidoreductase activity, acting on paired donors, with incorporation or reduction of molecular oxygen"/>
    <property type="evidence" value="ECO:0007669"/>
    <property type="project" value="InterPro"/>
</dbReference>
<evidence type="ECO:0000256" key="2">
    <source>
        <dbReference type="ARBA" id="ARBA00004370"/>
    </source>
</evidence>
<evidence type="ECO:0000313" key="14">
    <source>
        <dbReference type="EMBL" id="KAF1847373.1"/>
    </source>
</evidence>
<dbReference type="EMBL" id="ML976615">
    <property type="protein sequence ID" value="KAF1847373.1"/>
    <property type="molecule type" value="Genomic_DNA"/>
</dbReference>
<evidence type="ECO:0000256" key="9">
    <source>
        <dbReference type="ARBA" id="ARBA00023004"/>
    </source>
</evidence>
<evidence type="ECO:0000256" key="13">
    <source>
        <dbReference type="RuleBase" id="RU000461"/>
    </source>
</evidence>
<dbReference type="Proteomes" id="UP000800039">
    <property type="component" value="Unassembled WGS sequence"/>
</dbReference>
<dbReference type="InterPro" id="IPR001128">
    <property type="entry name" value="Cyt_P450"/>
</dbReference>
<proteinExistence type="inferred from homology"/>
<comment type="caution">
    <text evidence="14">The sequence shown here is derived from an EMBL/GenBank/DDBJ whole genome shotgun (WGS) entry which is preliminary data.</text>
</comment>
<sequence length="508" mass="57769">MGSILSEQFKAQWVVVLVASKFVVYQVGSVIYDLYFHPLAKFPGPLLGRGTLLWRLWSTTSGRQHERFRKEHNKWGPVFRASPNELSFASLQSYRDIYGFPAPGKEQCIKSDFYDIFGNGFATGCIGSERNAKVHARKKKNLLAAFSAKALAAQEDIIQRCIDGFVSKIGPISQKTAEGINLVEWFEMSSFDLLGEMAFGESFGCIRSGKHHFWIDLVLQHVRQITIMDNLRRFEILSALSKWILPSLIMSVRGKHTAYTRAKVQKRLESTSARQDFLTNVVEKVKSGEVPWEEVAAHSSTLIIAGGETTATTLSAAMYYLLKTPRVLKKLEAEIRRRYTTYNAIDSTSALQLPYLQAVINEALRIHPSGAHGFPRISPGMDIDGRWVPKNTEVYTSTWSVSHSAEYFSDPDTFYPERWTDLDGKDIKEASQPFSLGYRACIGRSFAYLQMSLVLAKMLHTYDFELLEKKIDWEAQSRHYVMWWKAPSRVRATKRSPDEGVVYEYSSD</sequence>
<dbReference type="InterPro" id="IPR002401">
    <property type="entry name" value="Cyt_P450_E_grp-I"/>
</dbReference>
<evidence type="ECO:0000256" key="4">
    <source>
        <dbReference type="ARBA" id="ARBA00022617"/>
    </source>
</evidence>
<comment type="similarity">
    <text evidence="3 13">Belongs to the cytochrome P450 family.</text>
</comment>
<keyword evidence="9 12" id="KW-0408">Iron</keyword>
<dbReference type="GeneID" id="63855496"/>
<dbReference type="Gene3D" id="1.10.630.10">
    <property type="entry name" value="Cytochrome P450"/>
    <property type="match status" value="1"/>
</dbReference>
<comment type="subcellular location">
    <subcellularLocation>
        <location evidence="2">Membrane</location>
    </subcellularLocation>
</comment>
<dbReference type="Pfam" id="PF00067">
    <property type="entry name" value="p450"/>
    <property type="match status" value="1"/>
</dbReference>
<evidence type="ECO:0000256" key="10">
    <source>
        <dbReference type="ARBA" id="ARBA00023033"/>
    </source>
</evidence>
<keyword evidence="4 12" id="KW-0349">Heme</keyword>
<dbReference type="RefSeq" id="XP_040789936.1">
    <property type="nucleotide sequence ID" value="XM_040938245.1"/>
</dbReference>
<keyword evidence="10 13" id="KW-0503">Monooxygenase</keyword>
<evidence type="ECO:0000256" key="5">
    <source>
        <dbReference type="ARBA" id="ARBA00022692"/>
    </source>
</evidence>
<dbReference type="PRINTS" id="PR00385">
    <property type="entry name" value="P450"/>
</dbReference>
<keyword evidence="11" id="KW-0472">Membrane</keyword>
<organism evidence="14 15">
    <name type="scientific">Cucurbitaria berberidis CBS 394.84</name>
    <dbReference type="NCBI Taxonomy" id="1168544"/>
    <lineage>
        <taxon>Eukaryota</taxon>
        <taxon>Fungi</taxon>
        <taxon>Dikarya</taxon>
        <taxon>Ascomycota</taxon>
        <taxon>Pezizomycotina</taxon>
        <taxon>Dothideomycetes</taxon>
        <taxon>Pleosporomycetidae</taxon>
        <taxon>Pleosporales</taxon>
        <taxon>Pleosporineae</taxon>
        <taxon>Cucurbitariaceae</taxon>
        <taxon>Cucurbitaria</taxon>
    </lineage>
</organism>
<dbReference type="PANTHER" id="PTHR24305">
    <property type="entry name" value="CYTOCHROME P450"/>
    <property type="match status" value="1"/>
</dbReference>
<dbReference type="InterPro" id="IPR017972">
    <property type="entry name" value="Cyt_P450_CS"/>
</dbReference>